<evidence type="ECO:0000313" key="2">
    <source>
        <dbReference type="EMBL" id="KAF4332867.1"/>
    </source>
</evidence>
<comment type="caution">
    <text evidence="2">The sequence shown here is derived from an EMBL/GenBank/DDBJ whole genome shotgun (WGS) entry which is preliminary data.</text>
</comment>
<keyword evidence="3" id="KW-1185">Reference proteome</keyword>
<feature type="region of interest" description="Disordered" evidence="1">
    <location>
        <begin position="101"/>
        <end position="122"/>
    </location>
</feature>
<dbReference type="EMBL" id="PVQB02000957">
    <property type="protein sequence ID" value="KAF4332867.1"/>
    <property type="molecule type" value="Genomic_DNA"/>
</dbReference>
<organism evidence="2 3">
    <name type="scientific">Fusarium beomiforme</name>
    <dbReference type="NCBI Taxonomy" id="44412"/>
    <lineage>
        <taxon>Eukaryota</taxon>
        <taxon>Fungi</taxon>
        <taxon>Dikarya</taxon>
        <taxon>Ascomycota</taxon>
        <taxon>Pezizomycotina</taxon>
        <taxon>Sordariomycetes</taxon>
        <taxon>Hypocreomycetidae</taxon>
        <taxon>Hypocreales</taxon>
        <taxon>Nectriaceae</taxon>
        <taxon>Fusarium</taxon>
        <taxon>Fusarium burgessii species complex</taxon>
    </lineage>
</organism>
<sequence>MKVRFVCTKKQDSATKARKDNTTANHQGEPISDAVGLVVESELLEPEKDSLSDTEEIEENGIPACDNFTISIQEVDDSTFSTIEPEPYYEEEIVDIYSAEEREDRRQSQSPQIYAEESADLANDDAGTDVEYTTQKLIQQFLAGIHGCSAQSYRESLATHIEAEGPDNHHGLDRLVPNDVPHTLDKEYILAPETHDDTTDLTPDQWQALFTGSTTQDSDGKPKQACLHVDSPLGLHLVFHSTLTASWAL</sequence>
<feature type="region of interest" description="Disordered" evidence="1">
    <location>
        <begin position="1"/>
        <end position="33"/>
    </location>
</feature>
<accession>A0A9P5A642</accession>
<dbReference type="AlphaFoldDB" id="A0A9P5A642"/>
<proteinExistence type="predicted"/>
<dbReference type="Proteomes" id="UP000730481">
    <property type="component" value="Unassembled WGS sequence"/>
</dbReference>
<reference evidence="2" key="2">
    <citation type="submission" date="2020-02" db="EMBL/GenBank/DDBJ databases">
        <title>Identification and distribution of gene clusters putatively required for synthesis of sphingolipid metabolism inhibitors in phylogenetically diverse species of the filamentous fungus Fusarium.</title>
        <authorList>
            <person name="Kim H.-S."/>
            <person name="Busman M."/>
            <person name="Brown D.W."/>
            <person name="Divon H."/>
            <person name="Uhlig S."/>
            <person name="Proctor R.H."/>
        </authorList>
    </citation>
    <scope>NUCLEOTIDE SEQUENCE</scope>
    <source>
        <strain evidence="2">NRRL 25174</strain>
    </source>
</reference>
<dbReference type="OrthoDB" id="5084141at2759"/>
<feature type="compositionally biased region" description="Basic and acidic residues" evidence="1">
    <location>
        <begin position="9"/>
        <end position="21"/>
    </location>
</feature>
<reference evidence="2" key="1">
    <citation type="journal article" date="2017" name="Mycologia">
        <title>Fusarium algeriense, sp. nov., a novel toxigenic crown rot pathogen of durum wheat from Algeria is nested in the Fusarium burgessii species complex.</title>
        <authorList>
            <person name="Laraba I."/>
            <person name="Keddad A."/>
            <person name="Boureghda H."/>
            <person name="Abdallah N."/>
            <person name="Vaughan M.M."/>
            <person name="Proctor R.H."/>
            <person name="Busman M."/>
            <person name="O'Donnell K."/>
        </authorList>
    </citation>
    <scope>NUCLEOTIDE SEQUENCE</scope>
    <source>
        <strain evidence="2">NRRL 25174</strain>
    </source>
</reference>
<evidence type="ECO:0000256" key="1">
    <source>
        <dbReference type="SAM" id="MobiDB-lite"/>
    </source>
</evidence>
<protein>
    <submittedName>
        <fullName evidence="2">Uncharacterized protein</fullName>
    </submittedName>
</protein>
<name>A0A9P5A642_9HYPO</name>
<evidence type="ECO:0000313" key="3">
    <source>
        <dbReference type="Proteomes" id="UP000730481"/>
    </source>
</evidence>
<gene>
    <name evidence="2" type="ORF">FBEOM_13324</name>
</gene>